<dbReference type="EMBL" id="KE346360">
    <property type="protein sequence ID" value="KJE89064.1"/>
    <property type="molecule type" value="Genomic_DNA"/>
</dbReference>
<keyword evidence="2" id="KW-1185">Reference proteome</keyword>
<sequence length="607" mass="65161">MLQTPRLRDLGNLERWAVARQLSKVYSSFSMCGEVELDETALLRREPSTDDAASARTVAIQQAVRTGIRSICNIHPMLNMALVDAAGVPPGFVALPDAAELVPCDVHCSSLHSGRNSTVATAPGNPETDASGRFTTATAAATAAVSSSLSSTTTGLSVETTPAQFPPLLSTLNHDAPLWLTLLRNEGANSFKMHDPTLPLWRVIVTVDDDAAPPSSKVACVAEESSASESHRVVRCHVIVTFHHTIADGLSGVIVMRDLMDAVAAYLEGGVHPATTADPVSQPALQPLPSVDSLVDITPTAYTLVSAVVQKLLLPRVIQQWLFAPNFYVGEQRLELEQLRNPPQHQLTLAAIPPELTKQLVNAARQHNTTVHAVVMTAANFAFYGSREQSHTAAAAAPLTTQIGSASSLRNDSSSVSRLPAGFDFANAVGYFVCGIETRHTTLPQSSFWTEAQSARAELTKGLHPAKQTLGLLGFLKGDWTDYIESHMTVMPNGKASTCSISNLGRAETIMGNSKASTKGCSGSKSHNVRLKTLTFSQSYDLISSLGNVNVITLNDTMHISMAYSHHLLPHAQLERWWPIFLSSLQLCVSRSSLTLEEVLAAVRRAA</sequence>
<evidence type="ECO:0000313" key="2">
    <source>
        <dbReference type="Proteomes" id="UP000008743"/>
    </source>
</evidence>
<evidence type="ECO:0000313" key="1">
    <source>
        <dbReference type="EMBL" id="KJE89064.1"/>
    </source>
</evidence>
<dbReference type="RefSeq" id="XP_004365486.1">
    <property type="nucleotide sequence ID" value="XM_004365429.2"/>
</dbReference>
<dbReference type="OrthoDB" id="8118055at2759"/>
<dbReference type="InterPro" id="IPR023213">
    <property type="entry name" value="CAT-like_dom_sf"/>
</dbReference>
<dbReference type="InterPro" id="IPR052058">
    <property type="entry name" value="Alcohol_O-acetyltransferase"/>
</dbReference>
<dbReference type="Proteomes" id="UP000008743">
    <property type="component" value="Unassembled WGS sequence"/>
</dbReference>
<protein>
    <recommendedName>
        <fullName evidence="3">Condensation domain-containing protein</fullName>
    </recommendedName>
</protein>
<dbReference type="eggNOG" id="ENOG502RADD">
    <property type="taxonomic scope" value="Eukaryota"/>
</dbReference>
<dbReference type="Gene3D" id="3.30.559.30">
    <property type="entry name" value="Nonribosomal peptide synthetase, condensation domain"/>
    <property type="match status" value="1"/>
</dbReference>
<dbReference type="InterPro" id="IPR010828">
    <property type="entry name" value="Atf2/Sli1-like"/>
</dbReference>
<reference evidence="2" key="1">
    <citation type="submission" date="2011-02" db="EMBL/GenBank/DDBJ databases">
        <title>The Genome Sequence of Capsaspora owczarzaki ATCC 30864.</title>
        <authorList>
            <person name="Russ C."/>
            <person name="Cuomo C."/>
            <person name="Burger G."/>
            <person name="Gray M.W."/>
            <person name="Holland P.W.H."/>
            <person name="King N."/>
            <person name="Lang F.B.F."/>
            <person name="Roger A.J."/>
            <person name="Ruiz-Trillo I."/>
            <person name="Young S.K."/>
            <person name="Zeng Q."/>
            <person name="Gargeya S."/>
            <person name="Alvarado L."/>
            <person name="Berlin A."/>
            <person name="Chapman S.B."/>
            <person name="Chen Z."/>
            <person name="Freedman E."/>
            <person name="Gellesch M."/>
            <person name="Goldberg J."/>
            <person name="Griggs A."/>
            <person name="Gujja S."/>
            <person name="Heilman E."/>
            <person name="Heiman D."/>
            <person name="Howarth C."/>
            <person name="Mehta T."/>
            <person name="Neiman D."/>
            <person name="Pearson M."/>
            <person name="Roberts A."/>
            <person name="Saif S."/>
            <person name="Shea T."/>
            <person name="Shenoy N."/>
            <person name="Sisk P."/>
            <person name="Stolte C."/>
            <person name="Sykes S."/>
            <person name="White J."/>
            <person name="Yandava C."/>
            <person name="Haas B."/>
            <person name="Nusbaum C."/>
            <person name="Birren B."/>
        </authorList>
    </citation>
    <scope>NUCLEOTIDE SEQUENCE</scope>
    <source>
        <strain evidence="2">ATCC 30864</strain>
    </source>
</reference>
<dbReference type="InParanoid" id="A0A0D2X0H4"/>
<dbReference type="Pfam" id="PF07247">
    <property type="entry name" value="AATase"/>
    <property type="match status" value="1"/>
</dbReference>
<dbReference type="AlphaFoldDB" id="A0A0D2X0H4"/>
<organism evidence="1 2">
    <name type="scientific">Capsaspora owczarzaki (strain ATCC 30864)</name>
    <dbReference type="NCBI Taxonomy" id="595528"/>
    <lineage>
        <taxon>Eukaryota</taxon>
        <taxon>Filasterea</taxon>
        <taxon>Capsaspora</taxon>
    </lineage>
</organism>
<dbReference type="PANTHER" id="PTHR28037">
    <property type="entry name" value="ALCOHOL O-ACETYLTRANSFERASE 1-RELATED"/>
    <property type="match status" value="1"/>
</dbReference>
<name>A0A0D2X0H4_CAPO3</name>
<dbReference type="Gene3D" id="3.30.559.10">
    <property type="entry name" value="Chloramphenicol acetyltransferase-like domain"/>
    <property type="match status" value="1"/>
</dbReference>
<dbReference type="PANTHER" id="PTHR28037:SF1">
    <property type="entry name" value="ALCOHOL O-ACETYLTRANSFERASE 1-RELATED"/>
    <property type="match status" value="1"/>
</dbReference>
<evidence type="ECO:0008006" key="3">
    <source>
        <dbReference type="Google" id="ProtNLM"/>
    </source>
</evidence>
<accession>A0A0D2X0H4</accession>
<dbReference type="STRING" id="595528.A0A0D2X0H4"/>
<proteinExistence type="predicted"/>
<gene>
    <name evidence="1" type="ORF">CAOG_000615</name>
</gene>
<dbReference type="SUPFAM" id="SSF52777">
    <property type="entry name" value="CoA-dependent acyltransferases"/>
    <property type="match status" value="2"/>
</dbReference>